<gene>
    <name evidence="2" type="ORF">ORV05_34965</name>
</gene>
<feature type="domain" description="DUF1989" evidence="1">
    <location>
        <begin position="10"/>
        <end position="171"/>
    </location>
</feature>
<evidence type="ECO:0000259" key="1">
    <source>
        <dbReference type="Pfam" id="PF09347"/>
    </source>
</evidence>
<evidence type="ECO:0000313" key="2">
    <source>
        <dbReference type="EMBL" id="WAL65997.1"/>
    </source>
</evidence>
<dbReference type="Proteomes" id="UP001163203">
    <property type="component" value="Chromosome"/>
</dbReference>
<dbReference type="EMBL" id="CP113836">
    <property type="protein sequence ID" value="WAL65997.1"/>
    <property type="molecule type" value="Genomic_DNA"/>
</dbReference>
<dbReference type="RefSeq" id="WP_268756141.1">
    <property type="nucleotide sequence ID" value="NZ_CP113836.1"/>
</dbReference>
<evidence type="ECO:0000313" key="3">
    <source>
        <dbReference type="Proteomes" id="UP001163203"/>
    </source>
</evidence>
<protein>
    <submittedName>
        <fullName evidence="2">Urea carboxylase-associated family protein</fullName>
    </submittedName>
</protein>
<keyword evidence="3" id="KW-1185">Reference proteome</keyword>
<accession>A0ABY7B227</accession>
<dbReference type="InterPro" id="IPR018959">
    <property type="entry name" value="DUF1989"/>
</dbReference>
<dbReference type="PANTHER" id="PTHR31527:SF0">
    <property type="entry name" value="RE64534P"/>
    <property type="match status" value="1"/>
</dbReference>
<dbReference type="PANTHER" id="PTHR31527">
    <property type="entry name" value="RE64534P"/>
    <property type="match status" value="1"/>
</dbReference>
<organism evidence="2 3">
    <name type="scientific">Amycolatopsis cynarae</name>
    <dbReference type="NCBI Taxonomy" id="2995223"/>
    <lineage>
        <taxon>Bacteria</taxon>
        <taxon>Bacillati</taxon>
        <taxon>Actinomycetota</taxon>
        <taxon>Actinomycetes</taxon>
        <taxon>Pseudonocardiales</taxon>
        <taxon>Pseudonocardiaceae</taxon>
        <taxon>Amycolatopsis</taxon>
    </lineage>
</organism>
<reference evidence="2" key="1">
    <citation type="submission" date="2022-11" db="EMBL/GenBank/DDBJ databases">
        <authorList>
            <person name="Mo P."/>
        </authorList>
    </citation>
    <scope>NUCLEOTIDE SEQUENCE</scope>
    <source>
        <strain evidence="2">HUAS 11-8</strain>
    </source>
</reference>
<sequence>MTTAPARSHVLAAGTGAAYHLPAGATAVIVNRHGAQVVDTWAVAAADPAEHLSMTHTRGVLNRLSPSAGDTLYSNRRRPMLRLDRDTSPGVHDTLIPACDRERYRLLGHQGFHRNCRDNFAAAVEPFGLPGEAPAPLNLFMNIPVDSDGGLSYQPSVARPGDLVELVALVELYLVLSACPQDLVPINGSRLNPADVDILLRNPA</sequence>
<name>A0ABY7B227_9PSEU</name>
<proteinExistence type="predicted"/>
<dbReference type="Pfam" id="PF09347">
    <property type="entry name" value="DUF1989"/>
    <property type="match status" value="1"/>
</dbReference>